<dbReference type="Pfam" id="PF25928">
    <property type="entry name" value="DUF7973"/>
    <property type="match status" value="1"/>
</dbReference>
<dbReference type="EMBL" id="PDEP01000003">
    <property type="protein sequence ID" value="PEN08480.1"/>
    <property type="molecule type" value="Genomic_DNA"/>
</dbReference>
<protein>
    <recommendedName>
        <fullName evidence="2">DUF7973 domain-containing protein</fullName>
    </recommendedName>
</protein>
<keyword evidence="1" id="KW-0812">Transmembrane</keyword>
<dbReference type="OrthoDB" id="4484645at2"/>
<feature type="transmembrane region" description="Helical" evidence="1">
    <location>
        <begin position="198"/>
        <end position="217"/>
    </location>
</feature>
<feature type="transmembrane region" description="Helical" evidence="1">
    <location>
        <begin position="310"/>
        <end position="335"/>
    </location>
</feature>
<gene>
    <name evidence="3" type="ORF">CRI93_05060</name>
</gene>
<dbReference type="Proteomes" id="UP000221024">
    <property type="component" value="Unassembled WGS sequence"/>
</dbReference>
<feature type="transmembrane region" description="Helical" evidence="1">
    <location>
        <begin position="120"/>
        <end position="142"/>
    </location>
</feature>
<feature type="transmembrane region" description="Helical" evidence="1">
    <location>
        <begin position="277"/>
        <end position="298"/>
    </location>
</feature>
<name>A0A2H3NNS4_9BACT</name>
<evidence type="ECO:0000313" key="4">
    <source>
        <dbReference type="Proteomes" id="UP000221024"/>
    </source>
</evidence>
<proteinExistence type="predicted"/>
<accession>A0A2H3NNS4</accession>
<feature type="transmembrane region" description="Helical" evidence="1">
    <location>
        <begin position="223"/>
        <end position="240"/>
    </location>
</feature>
<organism evidence="3 4">
    <name type="scientific">Longimonas halophila</name>
    <dbReference type="NCBI Taxonomy" id="1469170"/>
    <lineage>
        <taxon>Bacteria</taxon>
        <taxon>Pseudomonadati</taxon>
        <taxon>Rhodothermota</taxon>
        <taxon>Rhodothermia</taxon>
        <taxon>Rhodothermales</taxon>
        <taxon>Salisaetaceae</taxon>
        <taxon>Longimonas</taxon>
    </lineage>
</organism>
<feature type="transmembrane region" description="Helical" evidence="1">
    <location>
        <begin position="94"/>
        <end position="114"/>
    </location>
</feature>
<feature type="transmembrane region" description="Helical" evidence="1">
    <location>
        <begin position="7"/>
        <end position="30"/>
    </location>
</feature>
<comment type="caution">
    <text evidence="3">The sequence shown here is derived from an EMBL/GenBank/DDBJ whole genome shotgun (WGS) entry which is preliminary data.</text>
</comment>
<reference evidence="3 4" key="1">
    <citation type="submission" date="2017-10" db="EMBL/GenBank/DDBJ databases">
        <title>Draft genome of Longimonas halophila.</title>
        <authorList>
            <person name="Goh K.M."/>
            <person name="Shamsir M.S."/>
            <person name="Lim S.W."/>
        </authorList>
    </citation>
    <scope>NUCLEOTIDE SEQUENCE [LARGE SCALE GENOMIC DNA]</scope>
    <source>
        <strain evidence="3 4">KCTC 42399</strain>
    </source>
</reference>
<evidence type="ECO:0000313" key="3">
    <source>
        <dbReference type="EMBL" id="PEN08480.1"/>
    </source>
</evidence>
<keyword evidence="1" id="KW-0472">Membrane</keyword>
<dbReference type="InterPro" id="IPR058279">
    <property type="entry name" value="DUF7973"/>
</dbReference>
<dbReference type="AlphaFoldDB" id="A0A2H3NNS4"/>
<keyword evidence="1" id="KW-1133">Transmembrane helix</keyword>
<evidence type="ECO:0000256" key="1">
    <source>
        <dbReference type="SAM" id="Phobius"/>
    </source>
</evidence>
<keyword evidence="4" id="KW-1185">Reference proteome</keyword>
<feature type="domain" description="DUF7973" evidence="2">
    <location>
        <begin position="5"/>
        <end position="335"/>
    </location>
</feature>
<feature type="transmembrane region" description="Helical" evidence="1">
    <location>
        <begin position="50"/>
        <end position="73"/>
    </location>
</feature>
<evidence type="ECO:0000259" key="2">
    <source>
        <dbReference type="Pfam" id="PF25928"/>
    </source>
</evidence>
<sequence length="336" mass="34316">MMDIDVFLIIAAFAGGAFGAAIGALPAFIFTGFMVIAGEAGGLSGVTGQVGFGAFFGPHISFAGGAAAAAYAAKKGYMDTGNGYHEAKNITYAFGTKVDVLAVGGLFGILGLLIQQGAVAASLPLDTIAITVVVSALLHRAFMGYSIIGKVRGSGVLDMGPFERDENKPDGAGAVSDQVKDVTDRPATEPWLPHQYKWSGVAFIGLVAGLLGAFTAIQTESPFLAFGISAATLLFLNLGVEKIPVTHHITLPASTAALAVMASGDAVFAGVGPTTALIIGGAFGVICALFGEFFQRIFYAHGDTHVDPPAAAITFGTLLIALLYFAGIFGSASWVV</sequence>